<dbReference type="RefSeq" id="XP_009769206.1">
    <property type="nucleotide sequence ID" value="XM_009770904.1"/>
</dbReference>
<feature type="non-terminal residue" evidence="2">
    <location>
        <position position="143"/>
    </location>
</feature>
<reference evidence="1" key="1">
    <citation type="journal article" date="2013" name="Genome Biol.">
        <title>Reference genomes and transcriptomes of Nicotiana sylvestris and Nicotiana tomentosiformis.</title>
        <authorList>
            <person name="Sierro N."/>
            <person name="Battey J.N."/>
            <person name="Ouadi S."/>
            <person name="Bovet L."/>
            <person name="Goepfert S."/>
            <person name="Bakaher N."/>
            <person name="Peitsch M.C."/>
            <person name="Ivanov N.V."/>
        </authorList>
    </citation>
    <scope>NUCLEOTIDE SEQUENCE [LARGE SCALE GENOMIC DNA]</scope>
</reference>
<dbReference type="AlphaFoldDB" id="A0A1U7VW66"/>
<name>A0A1U7VW66_NICSY</name>
<dbReference type="Proteomes" id="UP000189701">
    <property type="component" value="Unplaced"/>
</dbReference>
<sequence>MFAISKIRDAKWPKPIQSDPSQRNYNLVCEFHNMHSYKTEDCHQLREEVARLLNKGHLREFLRDWAKNQFREREATKKNEANELQHVIHMIMGGANAPQEPVMRRTKISITREKQTRGYILKDALTFSEEDTEALYQPHNDAL</sequence>
<keyword evidence="1" id="KW-1185">Reference proteome</keyword>
<evidence type="ECO:0000313" key="1">
    <source>
        <dbReference type="Proteomes" id="UP000189701"/>
    </source>
</evidence>
<proteinExistence type="predicted"/>
<dbReference type="OrthoDB" id="1094758at2759"/>
<evidence type="ECO:0000313" key="2">
    <source>
        <dbReference type="RefSeq" id="XP_009769206.1"/>
    </source>
</evidence>
<organism evidence="1 2">
    <name type="scientific">Nicotiana sylvestris</name>
    <name type="common">Wood tobacco</name>
    <name type="synonym">South American tobacco</name>
    <dbReference type="NCBI Taxonomy" id="4096"/>
    <lineage>
        <taxon>Eukaryota</taxon>
        <taxon>Viridiplantae</taxon>
        <taxon>Streptophyta</taxon>
        <taxon>Embryophyta</taxon>
        <taxon>Tracheophyta</taxon>
        <taxon>Spermatophyta</taxon>
        <taxon>Magnoliopsida</taxon>
        <taxon>eudicotyledons</taxon>
        <taxon>Gunneridae</taxon>
        <taxon>Pentapetalae</taxon>
        <taxon>asterids</taxon>
        <taxon>lamiids</taxon>
        <taxon>Solanales</taxon>
        <taxon>Solanaceae</taxon>
        <taxon>Nicotianoideae</taxon>
        <taxon>Nicotianeae</taxon>
        <taxon>Nicotiana</taxon>
    </lineage>
</organism>
<accession>A0A1U7VW66</accession>
<gene>
    <name evidence="2" type="primary">LOC104220087</name>
</gene>
<protein>
    <submittedName>
        <fullName evidence="2">Uncharacterized protein LOC104220087</fullName>
    </submittedName>
</protein>
<reference evidence="2" key="2">
    <citation type="submission" date="2025-08" db="UniProtKB">
        <authorList>
            <consortium name="RefSeq"/>
        </authorList>
    </citation>
    <scope>IDENTIFICATION</scope>
    <source>
        <tissue evidence="2">Leaf</tissue>
    </source>
</reference>
<dbReference type="eggNOG" id="ENOG502SYYH">
    <property type="taxonomic scope" value="Eukaryota"/>
</dbReference>